<sequence length="221" mass="24744">MYSLRLINNGYADHAGSRSDFVVIGHPQYNLGKIGADMGYKEGWDTTGTPCLPKRSLPGDRMRRMGKGKYLESLRSTEHKPSYKERVLAKSQSDTKVGSIRSLYSTAFSPGDPQGSLDTFVDQLQASDRLPACIPHRTTSGYANHIRSQPVMKHYTSIQEDLVDLRMRLRLAPEATKAHLQADDAWRYYALHLKQANKNEGQLRRTKMNATATVKKAMSGA</sequence>
<name>A0A813HFC4_POLGL</name>
<accession>A0A813HFC4</accession>
<dbReference type="EMBL" id="CAJNNW010024596">
    <property type="protein sequence ID" value="CAE8673313.1"/>
    <property type="molecule type" value="Genomic_DNA"/>
</dbReference>
<dbReference type="EMBL" id="CAJNNV010031555">
    <property type="protein sequence ID" value="CAE8636815.1"/>
    <property type="molecule type" value="Genomic_DNA"/>
</dbReference>
<comment type="caution">
    <text evidence="1">The sequence shown here is derived from an EMBL/GenBank/DDBJ whole genome shotgun (WGS) entry which is preliminary data.</text>
</comment>
<keyword evidence="3" id="KW-1185">Reference proteome</keyword>
<reference evidence="1" key="1">
    <citation type="submission" date="2021-02" db="EMBL/GenBank/DDBJ databases">
        <authorList>
            <person name="Dougan E. K."/>
            <person name="Rhodes N."/>
            <person name="Thang M."/>
            <person name="Chan C."/>
        </authorList>
    </citation>
    <scope>NUCLEOTIDE SEQUENCE</scope>
</reference>
<organism evidence="1 3">
    <name type="scientific">Polarella glacialis</name>
    <name type="common">Dinoflagellate</name>
    <dbReference type="NCBI Taxonomy" id="89957"/>
    <lineage>
        <taxon>Eukaryota</taxon>
        <taxon>Sar</taxon>
        <taxon>Alveolata</taxon>
        <taxon>Dinophyceae</taxon>
        <taxon>Suessiales</taxon>
        <taxon>Suessiaceae</taxon>
        <taxon>Polarella</taxon>
    </lineage>
</organism>
<dbReference type="Proteomes" id="UP000626109">
    <property type="component" value="Unassembled WGS sequence"/>
</dbReference>
<dbReference type="AlphaFoldDB" id="A0A813HFC4"/>
<proteinExistence type="predicted"/>
<gene>
    <name evidence="1" type="ORF">PGLA1383_LOCUS52215</name>
    <name evidence="2" type="ORF">PGLA2088_LOCUS18479</name>
</gene>
<dbReference type="OrthoDB" id="407631at2759"/>
<evidence type="ECO:0000313" key="3">
    <source>
        <dbReference type="Proteomes" id="UP000654075"/>
    </source>
</evidence>
<dbReference type="Proteomes" id="UP000654075">
    <property type="component" value="Unassembled WGS sequence"/>
</dbReference>
<evidence type="ECO:0000313" key="1">
    <source>
        <dbReference type="EMBL" id="CAE8636815.1"/>
    </source>
</evidence>
<evidence type="ECO:0000313" key="2">
    <source>
        <dbReference type="EMBL" id="CAE8673313.1"/>
    </source>
</evidence>
<protein>
    <submittedName>
        <fullName evidence="1">Uncharacterized protein</fullName>
    </submittedName>
</protein>